<accession>A0ACA9TNR6</accession>
<dbReference type="Proteomes" id="UP000836387">
    <property type="component" value="Unassembled WGS sequence"/>
</dbReference>
<sequence length="186" mass="19652">MRGAFSPGHLDGGCTRSKAGLGKSSCLKRSPSPSSDASTRLLVNSELPRVTILNHTRLFCSSATSSPSGNVLALDSSLTLVAVKAREATVVTNYVVRGFPRPYSISFVAEAAGLSHFVCSHFGIFRCICRLATNLAHMSIEISGEHLIHVSPTDNAAVTELLFLLQQVSGPSRPESSANGEKTAPL</sequence>
<proteinExistence type="predicted"/>
<name>A0ACA9TNR6_BIOOC</name>
<gene>
    <name evidence="1" type="ORF">CRV2_00009519</name>
</gene>
<organism evidence="1 2">
    <name type="scientific">Clonostachys rosea f. rosea IK726</name>
    <dbReference type="NCBI Taxonomy" id="1349383"/>
    <lineage>
        <taxon>Eukaryota</taxon>
        <taxon>Fungi</taxon>
        <taxon>Dikarya</taxon>
        <taxon>Ascomycota</taxon>
        <taxon>Pezizomycotina</taxon>
        <taxon>Sordariomycetes</taxon>
        <taxon>Hypocreomycetidae</taxon>
        <taxon>Hypocreales</taxon>
        <taxon>Bionectriaceae</taxon>
        <taxon>Clonostachys</taxon>
    </lineage>
</organism>
<keyword evidence="2" id="KW-1185">Reference proteome</keyword>
<reference evidence="1" key="2">
    <citation type="submission" date="2021-10" db="EMBL/GenBank/DDBJ databases">
        <authorList>
            <person name="Piombo E."/>
        </authorList>
    </citation>
    <scope>NUCLEOTIDE SEQUENCE</scope>
</reference>
<evidence type="ECO:0000313" key="1">
    <source>
        <dbReference type="EMBL" id="CAG9942583.1"/>
    </source>
</evidence>
<evidence type="ECO:0000313" key="2">
    <source>
        <dbReference type="Proteomes" id="UP000836387"/>
    </source>
</evidence>
<protein>
    <submittedName>
        <fullName evidence="1">Uncharacterized protein</fullName>
    </submittedName>
</protein>
<reference evidence="1" key="1">
    <citation type="submission" date="2020-04" db="EMBL/GenBank/DDBJ databases">
        <authorList>
            <person name="Broberg M."/>
        </authorList>
    </citation>
    <scope>NUCLEOTIDE SEQUENCE</scope>
</reference>
<comment type="caution">
    <text evidence="1">The sequence shown here is derived from an EMBL/GenBank/DDBJ whole genome shotgun (WGS) entry which is preliminary data.</text>
</comment>
<dbReference type="EMBL" id="CADEHS020000006">
    <property type="protein sequence ID" value="CAG9942583.1"/>
    <property type="molecule type" value="Genomic_DNA"/>
</dbReference>